<gene>
    <name evidence="1" type="ORF">SAMN02745746_02530</name>
</gene>
<evidence type="ECO:0000313" key="2">
    <source>
        <dbReference type="Proteomes" id="UP000192920"/>
    </source>
</evidence>
<protein>
    <recommendedName>
        <fullName evidence="3">DUF1484 domain-containing protein</fullName>
    </recommendedName>
</protein>
<keyword evidence="2" id="KW-1185">Reference proteome</keyword>
<evidence type="ECO:0000313" key="1">
    <source>
        <dbReference type="EMBL" id="SMF31545.1"/>
    </source>
</evidence>
<sequence length="114" mass="12291">MSATIPPLALNDGTLAVAQLQDTLRQLRQLCSTHPELSAVEALLARLETNGHDIDTILCAGLQELHAVHDGLSTALMLLDHAGETALSGNGLYSLLQPLNQRFQQALMRVNDLI</sequence>
<proteinExistence type="predicted"/>
<dbReference type="EMBL" id="FXAG01000013">
    <property type="protein sequence ID" value="SMF31545.1"/>
    <property type="molecule type" value="Genomic_DNA"/>
</dbReference>
<dbReference type="AlphaFoldDB" id="A0A1Y6C1K3"/>
<accession>A0A1Y6C1K3</accession>
<dbReference type="Proteomes" id="UP000192920">
    <property type="component" value="Unassembled WGS sequence"/>
</dbReference>
<dbReference type="Pfam" id="PF07363">
    <property type="entry name" value="DUF1484"/>
    <property type="match status" value="1"/>
</dbReference>
<organism evidence="1 2">
    <name type="scientific">Pseudogulbenkiania subflava DSM 22618</name>
    <dbReference type="NCBI Taxonomy" id="1123014"/>
    <lineage>
        <taxon>Bacteria</taxon>
        <taxon>Pseudomonadati</taxon>
        <taxon>Pseudomonadota</taxon>
        <taxon>Betaproteobacteria</taxon>
        <taxon>Neisseriales</taxon>
        <taxon>Chromobacteriaceae</taxon>
        <taxon>Pseudogulbenkiania</taxon>
    </lineage>
</organism>
<reference evidence="2" key="1">
    <citation type="submission" date="2017-04" db="EMBL/GenBank/DDBJ databases">
        <authorList>
            <person name="Varghese N."/>
            <person name="Submissions S."/>
        </authorList>
    </citation>
    <scope>NUCLEOTIDE SEQUENCE [LARGE SCALE GENOMIC DNA]</scope>
    <source>
        <strain evidence="2">DSM 22618</strain>
    </source>
</reference>
<dbReference type="InterPro" id="IPR009957">
    <property type="entry name" value="DUF1484"/>
</dbReference>
<dbReference type="RefSeq" id="WP_085276753.1">
    <property type="nucleotide sequence ID" value="NZ_FXAG01000013.1"/>
</dbReference>
<name>A0A1Y6C1K3_9NEIS</name>
<evidence type="ECO:0008006" key="3">
    <source>
        <dbReference type="Google" id="ProtNLM"/>
    </source>
</evidence>